<evidence type="ECO:0000313" key="3">
    <source>
        <dbReference type="Proteomes" id="UP000193870"/>
    </source>
</evidence>
<dbReference type="InterPro" id="IPR029058">
    <property type="entry name" value="AB_hydrolase_fold"/>
</dbReference>
<keyword evidence="1" id="KW-0812">Transmembrane</keyword>
<sequence>MAQAQVRRRRVFYIPGYDPMPPRRYRELYRREGAAQAALRGYEIALSNGTPSGWSVETRIEGEVVETACEVLVWSDIVRDSMEAGVGATYWQMCRTAWIYLSTGAFSRLMGLRKGPVIAALYPMAMLLAQLAAALAAAGALVGIAGVFVPTVMASAVGGLGLVAVLRWFRKMDGRFFAYYLMHNYAFSARFKGANPPALEARIAEFARILSDALADDVDEVLVVGHSSGAHVAISVLAEVVRAGKVPANGPRLSFLSLGQVVPMVSFLPDAHRLRADLRLLGSTRALAWVDVSAPGDGCTFALCDPVAVAGVADSPRTGPLILSAAFTHTLRPETWSKLRRHHFRLHFQYLCAFDNLPARRDAYDYFAVTAGPLTLAGRFGTRAPSRSRIERPASRYISTAA</sequence>
<feature type="transmembrane region" description="Helical" evidence="1">
    <location>
        <begin position="147"/>
        <end position="169"/>
    </location>
</feature>
<accession>A0A1Y5T961</accession>
<evidence type="ECO:0000313" key="2">
    <source>
        <dbReference type="EMBL" id="SLN58713.1"/>
    </source>
</evidence>
<name>A0A1Y5T961_9RHOB</name>
<dbReference type="AlphaFoldDB" id="A0A1Y5T961"/>
<proteinExistence type="predicted"/>
<organism evidence="2 3">
    <name type="scientific">Palleronia marisminoris</name>
    <dbReference type="NCBI Taxonomy" id="315423"/>
    <lineage>
        <taxon>Bacteria</taxon>
        <taxon>Pseudomonadati</taxon>
        <taxon>Pseudomonadota</taxon>
        <taxon>Alphaproteobacteria</taxon>
        <taxon>Rhodobacterales</taxon>
        <taxon>Roseobacteraceae</taxon>
        <taxon>Palleronia</taxon>
    </lineage>
</organism>
<feature type="transmembrane region" description="Helical" evidence="1">
    <location>
        <begin position="117"/>
        <end position="141"/>
    </location>
</feature>
<keyword evidence="1" id="KW-0472">Membrane</keyword>
<dbReference type="SUPFAM" id="SSF53474">
    <property type="entry name" value="alpha/beta-Hydrolases"/>
    <property type="match status" value="1"/>
</dbReference>
<keyword evidence="1" id="KW-1133">Transmembrane helix</keyword>
<dbReference type="STRING" id="315423.SAMN04488020_108172"/>
<reference evidence="2 3" key="1">
    <citation type="submission" date="2017-03" db="EMBL/GenBank/DDBJ databases">
        <authorList>
            <person name="Afonso C.L."/>
            <person name="Miller P.J."/>
            <person name="Scott M.A."/>
            <person name="Spackman E."/>
            <person name="Goraichik I."/>
            <person name="Dimitrov K.M."/>
            <person name="Suarez D.L."/>
            <person name="Swayne D.E."/>
        </authorList>
    </citation>
    <scope>NUCLEOTIDE SEQUENCE [LARGE SCALE GENOMIC DNA]</scope>
    <source>
        <strain evidence="2 3">CECT 7066</strain>
    </source>
</reference>
<dbReference type="RefSeq" id="WP_085854876.1">
    <property type="nucleotide sequence ID" value="NZ_FOPF01000008.1"/>
</dbReference>
<dbReference type="OrthoDB" id="7257484at2"/>
<evidence type="ECO:0000256" key="1">
    <source>
        <dbReference type="SAM" id="Phobius"/>
    </source>
</evidence>
<dbReference type="EMBL" id="FWFV01000008">
    <property type="protein sequence ID" value="SLN58713.1"/>
    <property type="molecule type" value="Genomic_DNA"/>
</dbReference>
<gene>
    <name evidence="2" type="ORF">PAM7066_02880</name>
</gene>
<evidence type="ECO:0008006" key="4">
    <source>
        <dbReference type="Google" id="ProtNLM"/>
    </source>
</evidence>
<dbReference type="Proteomes" id="UP000193870">
    <property type="component" value="Unassembled WGS sequence"/>
</dbReference>
<keyword evidence="3" id="KW-1185">Reference proteome</keyword>
<protein>
    <recommendedName>
        <fullName evidence="4">Alpha/beta hydrolase family protein</fullName>
    </recommendedName>
</protein>